<dbReference type="Proteomes" id="UP000281498">
    <property type="component" value="Unassembled WGS sequence"/>
</dbReference>
<dbReference type="Pfam" id="PF20736">
    <property type="entry name" value="Glyco_hydro127M"/>
    <property type="match status" value="1"/>
</dbReference>
<organism evidence="5 6">
    <name type="scientific">Salipaludibacillus neizhouensis</name>
    <dbReference type="NCBI Taxonomy" id="885475"/>
    <lineage>
        <taxon>Bacteria</taxon>
        <taxon>Bacillati</taxon>
        <taxon>Bacillota</taxon>
        <taxon>Bacilli</taxon>
        <taxon>Bacillales</taxon>
        <taxon>Bacillaceae</taxon>
    </lineage>
</organism>
<keyword evidence="6" id="KW-1185">Reference proteome</keyword>
<dbReference type="GO" id="GO:0016787">
    <property type="term" value="F:hydrolase activity"/>
    <property type="evidence" value="ECO:0007669"/>
    <property type="project" value="UniProtKB-KW"/>
</dbReference>
<dbReference type="SUPFAM" id="SSF48208">
    <property type="entry name" value="Six-hairpin glycosidases"/>
    <property type="match status" value="1"/>
</dbReference>
<evidence type="ECO:0000313" key="5">
    <source>
        <dbReference type="EMBL" id="RKL65634.1"/>
    </source>
</evidence>
<evidence type="ECO:0000259" key="3">
    <source>
        <dbReference type="Pfam" id="PF20620"/>
    </source>
</evidence>
<dbReference type="GO" id="GO:0005975">
    <property type="term" value="P:carbohydrate metabolic process"/>
    <property type="evidence" value="ECO:0007669"/>
    <property type="project" value="InterPro"/>
</dbReference>
<dbReference type="InterPro" id="IPR049046">
    <property type="entry name" value="Beta-AFase-like_GH127_middle"/>
</dbReference>
<name>A0A3A9JXL1_9BACI</name>
<dbReference type="RefSeq" id="WP_110935940.1">
    <property type="nucleotide sequence ID" value="NZ_KZ614146.1"/>
</dbReference>
<protein>
    <submittedName>
        <fullName evidence="5">Glycosyl hydrolase</fullName>
    </submittedName>
</protein>
<dbReference type="OrthoDB" id="9757939at2"/>
<dbReference type="PANTHER" id="PTHR31151">
    <property type="entry name" value="PROLINE-TRNA LIGASE (DUF1680)"/>
    <property type="match status" value="1"/>
</dbReference>
<dbReference type="Pfam" id="PF16375">
    <property type="entry name" value="DUF4986"/>
    <property type="match status" value="1"/>
</dbReference>
<accession>A0A3A9JXL1</accession>
<comment type="caution">
    <text evidence="5">The sequence shown here is derived from an EMBL/GenBank/DDBJ whole genome shotgun (WGS) entry which is preliminary data.</text>
</comment>
<proteinExistence type="predicted"/>
<evidence type="ECO:0000313" key="6">
    <source>
        <dbReference type="Proteomes" id="UP000281498"/>
    </source>
</evidence>
<dbReference type="InterPro" id="IPR046544">
    <property type="entry name" value="GH146_SB_dom"/>
</dbReference>
<sequence>MDKVTLLSGIFKDSQQKGKDYLLYLDVDRLVAPCYESASQKPKKPRYGGWESTGISGHSIGHWLSAAAQMYTITKDGKLLEKLEYAVDELAHIQRFDDKGYVSGFPRDCYDKAFSGDFEVEHFSLAGQWVPWYSLHKIFAGLIDIYTLISNDKALEVVINLADWAKKGTDNLSEEQFQKMLTCEHGGMNEAMADLYTITGNEDYLNLAIRFCHLAVLDPLSKGIDDLEGKHANTQIPKVIGAAKLFNITGDMKYKKIACFFWDLVTESRSYIIGGNSINEHFGPSNDEKLGVQTTETCNTYNMLKLTEHIFDWFKEAKHIDYYERALYNHILASQDPHSGMKTYFISSQPGHFKVYCSPDDSFWCCTGTGMENPARYTRNIYQSSNDDLYVNLFISSELDMDEKQVKIKQKADFPHTDKTTLVFEEAESERLNLHIRVPYWVAGEVSVVINGKEKYSRSENGYLTLSREWQSGDTVDIHLPMNLHTYKAKDQSNKIGIMYGPLVLAGALGKENFPESDILADHLKLNNHPLIQVPTLVADKENVQDWLKQVDGKQLTFETEAIGQPGNQKLTLVPFYNLHHERYTLYWNVMEQQEFEVFEDKEQDELEKRRAHTVDEVQPNEQQPEVEHNIQKQNSQSDYLALVQRGWRDARDGGFFSYDMAVESDKKMYLEVTYFGGDRTIIENEKKYVREFNILIDDTPIVNQTLDGHGSPVSTFEVQYAIPQDLLKGKQKIEVKFKSSEGKIAGGIYGVRIVKLNE</sequence>
<dbReference type="EMBL" id="PDOE01000013">
    <property type="protein sequence ID" value="RKL65634.1"/>
    <property type="molecule type" value="Genomic_DNA"/>
</dbReference>
<dbReference type="InterPro" id="IPR032275">
    <property type="entry name" value="DUF4986"/>
</dbReference>
<feature type="domain" description="Non-reducing end beta-L-arabinofuranosidase-like GH127 catalytic" evidence="1">
    <location>
        <begin position="3"/>
        <end position="378"/>
    </location>
</feature>
<evidence type="ECO:0000259" key="2">
    <source>
        <dbReference type="Pfam" id="PF16375"/>
    </source>
</evidence>
<dbReference type="InterPro" id="IPR012878">
    <property type="entry name" value="Beta-AFase-like_GH127_cat"/>
</dbReference>
<evidence type="ECO:0000259" key="1">
    <source>
        <dbReference type="Pfam" id="PF07944"/>
    </source>
</evidence>
<dbReference type="AlphaFoldDB" id="A0A3A9JXL1"/>
<feature type="domain" description="DUF4986" evidence="2">
    <location>
        <begin position="527"/>
        <end position="588"/>
    </location>
</feature>
<dbReference type="PANTHER" id="PTHR31151:SF0">
    <property type="entry name" value="PROLINE-TRNA LIGASE (DUF1680)"/>
    <property type="match status" value="1"/>
</dbReference>
<dbReference type="InterPro" id="IPR008928">
    <property type="entry name" value="6-hairpin_glycosidase_sf"/>
</dbReference>
<keyword evidence="5" id="KW-0378">Hydrolase</keyword>
<dbReference type="Pfam" id="PF07944">
    <property type="entry name" value="Beta-AFase-like_GH127_cat"/>
    <property type="match status" value="1"/>
</dbReference>
<feature type="domain" description="Glycoside hydrolase GH146 substrate-binding" evidence="3">
    <location>
        <begin position="612"/>
        <end position="754"/>
    </location>
</feature>
<reference evidence="5 6" key="1">
    <citation type="submission" date="2017-10" db="EMBL/GenBank/DDBJ databases">
        <title>Bacillus sp. nov., a halophilic bacterium isolated from a Keqin Lake.</title>
        <authorList>
            <person name="Wang H."/>
        </authorList>
    </citation>
    <scope>NUCLEOTIDE SEQUENCE [LARGE SCALE GENOMIC DNA]</scope>
    <source>
        <strain evidence="5 6">KCTC 13187</strain>
    </source>
</reference>
<gene>
    <name evidence="5" type="ORF">CR203_19325</name>
</gene>
<evidence type="ECO:0000259" key="4">
    <source>
        <dbReference type="Pfam" id="PF20736"/>
    </source>
</evidence>
<feature type="domain" description="Non-reducing end beta-L-arabinofuranosidase-like GH127 middle" evidence="4">
    <location>
        <begin position="389"/>
        <end position="482"/>
    </location>
</feature>
<dbReference type="Pfam" id="PF20620">
    <property type="entry name" value="DUF6805"/>
    <property type="match status" value="1"/>
</dbReference>